<reference evidence="2" key="1">
    <citation type="submission" date="2020-05" db="EMBL/GenBank/DDBJ databases">
        <title>Phylogenomic resolution of chytrid fungi.</title>
        <authorList>
            <person name="Stajich J.E."/>
            <person name="Amses K."/>
            <person name="Simmons R."/>
            <person name="Seto K."/>
            <person name="Myers J."/>
            <person name="Bonds A."/>
            <person name="Quandt C.A."/>
            <person name="Barry K."/>
            <person name="Liu P."/>
            <person name="Grigoriev I."/>
            <person name="Longcore J.E."/>
            <person name="James T.Y."/>
        </authorList>
    </citation>
    <scope>NUCLEOTIDE SEQUENCE</scope>
    <source>
        <strain evidence="2">JEL0476</strain>
    </source>
</reference>
<organism evidence="2 3">
    <name type="scientific">Clydaea vesicula</name>
    <dbReference type="NCBI Taxonomy" id="447962"/>
    <lineage>
        <taxon>Eukaryota</taxon>
        <taxon>Fungi</taxon>
        <taxon>Fungi incertae sedis</taxon>
        <taxon>Chytridiomycota</taxon>
        <taxon>Chytridiomycota incertae sedis</taxon>
        <taxon>Chytridiomycetes</taxon>
        <taxon>Lobulomycetales</taxon>
        <taxon>Lobulomycetaceae</taxon>
        <taxon>Clydaea</taxon>
    </lineage>
</organism>
<keyword evidence="3" id="KW-1185">Reference proteome</keyword>
<dbReference type="Pfam" id="PF00071">
    <property type="entry name" value="Ras"/>
    <property type="match status" value="1"/>
</dbReference>
<gene>
    <name evidence="2" type="primary">RABL2A</name>
    <name evidence="2" type="ORF">HK099_006341</name>
</gene>
<dbReference type="AlphaFoldDB" id="A0AAD5XY70"/>
<evidence type="ECO:0000256" key="1">
    <source>
        <dbReference type="ARBA" id="ARBA00022741"/>
    </source>
</evidence>
<dbReference type="PANTHER" id="PTHR47978">
    <property type="match status" value="1"/>
</dbReference>
<dbReference type="FunFam" id="3.40.50.300:FF:001447">
    <property type="entry name" value="Ras-related protein Rab-1B"/>
    <property type="match status" value="1"/>
</dbReference>
<dbReference type="Gene3D" id="3.40.50.300">
    <property type="entry name" value="P-loop containing nucleotide triphosphate hydrolases"/>
    <property type="match status" value="1"/>
</dbReference>
<dbReference type="SMART" id="SM00175">
    <property type="entry name" value="RAB"/>
    <property type="match status" value="1"/>
</dbReference>
<evidence type="ECO:0000313" key="2">
    <source>
        <dbReference type="EMBL" id="KAJ3225728.1"/>
    </source>
</evidence>
<dbReference type="SMART" id="SM00176">
    <property type="entry name" value="RAN"/>
    <property type="match status" value="1"/>
</dbReference>
<dbReference type="SUPFAM" id="SSF52540">
    <property type="entry name" value="P-loop containing nucleoside triphosphate hydrolases"/>
    <property type="match status" value="1"/>
</dbReference>
<dbReference type="Proteomes" id="UP001211065">
    <property type="component" value="Unassembled WGS sequence"/>
</dbReference>
<dbReference type="InterPro" id="IPR027417">
    <property type="entry name" value="P-loop_NTPase"/>
</dbReference>
<dbReference type="GO" id="GO:0003924">
    <property type="term" value="F:GTPase activity"/>
    <property type="evidence" value="ECO:0007669"/>
    <property type="project" value="InterPro"/>
</dbReference>
<dbReference type="PROSITE" id="PS51420">
    <property type="entry name" value="RHO"/>
    <property type="match status" value="1"/>
</dbReference>
<dbReference type="InterPro" id="IPR001806">
    <property type="entry name" value="Small_GTPase"/>
</dbReference>
<dbReference type="EMBL" id="JADGJW010000054">
    <property type="protein sequence ID" value="KAJ3225728.1"/>
    <property type="molecule type" value="Genomic_DNA"/>
</dbReference>
<dbReference type="GO" id="GO:0005525">
    <property type="term" value="F:GTP binding"/>
    <property type="evidence" value="ECO:0007669"/>
    <property type="project" value="InterPro"/>
</dbReference>
<keyword evidence="1" id="KW-0547">Nucleotide-binding</keyword>
<dbReference type="PROSITE" id="PS51419">
    <property type="entry name" value="RAB"/>
    <property type="match status" value="1"/>
</dbReference>
<accession>A0AAD5XY70</accession>
<proteinExistence type="predicted"/>
<dbReference type="PRINTS" id="PR00449">
    <property type="entry name" value="RASTRNSFRMNG"/>
</dbReference>
<dbReference type="InterPro" id="IPR005225">
    <property type="entry name" value="Small_GTP-bd"/>
</dbReference>
<dbReference type="SMART" id="SM00174">
    <property type="entry name" value="RHO"/>
    <property type="match status" value="1"/>
</dbReference>
<dbReference type="NCBIfam" id="TIGR00231">
    <property type="entry name" value="small_GTP"/>
    <property type="match status" value="1"/>
</dbReference>
<dbReference type="SMART" id="SM00173">
    <property type="entry name" value="RAS"/>
    <property type="match status" value="1"/>
</dbReference>
<sequence length="246" mass="28303">MSKITLPGTGGNLEKASDLKIILLGDSAVGKSKLVERFLLNDYHPQQLSTYALTLYRYKCLNPITKKKEITVEIWDTAGQERFQSIHPSYYHLSHCCILCFDVTRKITYKNLEKWYQELVEQRGFNLPLILIANKIDLDPSRAKKVYGFIEKRREERKGDFPVYFCSASDGTNVVSAFRDAIKRAMIFKENGANGDLSDEVLRFIEEESLREDGIFNKNVNEENDMDLNFKELVIDKTNTALDVNV</sequence>
<comment type="caution">
    <text evidence="2">The sequence shown here is derived from an EMBL/GenBank/DDBJ whole genome shotgun (WGS) entry which is preliminary data.</text>
</comment>
<evidence type="ECO:0000313" key="3">
    <source>
        <dbReference type="Proteomes" id="UP001211065"/>
    </source>
</evidence>
<name>A0AAD5XY70_9FUNG</name>
<protein>
    <submittedName>
        <fullName evidence="2">Rab-like protein 2A</fullName>
    </submittedName>
</protein>